<organism evidence="2 3">
    <name type="scientific">Sugiyamaella lignohabitans</name>
    <dbReference type="NCBI Taxonomy" id="796027"/>
    <lineage>
        <taxon>Eukaryota</taxon>
        <taxon>Fungi</taxon>
        <taxon>Dikarya</taxon>
        <taxon>Ascomycota</taxon>
        <taxon>Saccharomycotina</taxon>
        <taxon>Dipodascomycetes</taxon>
        <taxon>Dipodascales</taxon>
        <taxon>Trichomonascaceae</taxon>
        <taxon>Sugiyamaella</taxon>
    </lineage>
</organism>
<dbReference type="EMBL" id="CP014503">
    <property type="protein sequence ID" value="ANB15524.1"/>
    <property type="molecule type" value="Genomic_DNA"/>
</dbReference>
<evidence type="ECO:0000313" key="2">
    <source>
        <dbReference type="EMBL" id="ANB15524.1"/>
    </source>
</evidence>
<sequence length="280" mass="32396">MSSTKNKLVLILFTVVYLLQGISAIPLLHKKNHDCHPSGSGWTAYSGVRISHEVLLRTNIGKTTDQIYKIHQDYFSNKNTLAKIGLGNGADAYVNIDHRMILTKCDYGDITLQLFVPLGTGTELPWNQTMCYEDTCYRIARRRKFLRRVSAFYFGGSIVGGIFQSNMSQDSWVPLLPLFSEYPFHSWTQLQFGSPFKLWHLRNVSEIALSHRIPYLYTPDVLDRKYPRSFHWTRYVDPFESYKGFPDPRKLRSLALDSFSTITSNKMEHTISNYVREPSY</sequence>
<reference evidence="2 3" key="1">
    <citation type="submission" date="2016-02" db="EMBL/GenBank/DDBJ databases">
        <title>Complete genome sequence and transcriptome regulation of the pentose utilising yeast Sugiyamaella lignohabitans.</title>
        <authorList>
            <person name="Bellasio M."/>
            <person name="Peymann A."/>
            <person name="Valli M."/>
            <person name="Sipitzky M."/>
            <person name="Graf A."/>
            <person name="Sauer M."/>
            <person name="Marx H."/>
            <person name="Mattanovich D."/>
        </authorList>
    </citation>
    <scope>NUCLEOTIDE SEQUENCE [LARGE SCALE GENOMIC DNA]</scope>
    <source>
        <strain evidence="2 3">CBS 10342</strain>
    </source>
</reference>
<protein>
    <submittedName>
        <fullName evidence="2">Uncharacterized protein</fullName>
    </submittedName>
</protein>
<keyword evidence="3" id="KW-1185">Reference proteome</keyword>
<gene>
    <name evidence="2" type="ORF">AWJ20_3152</name>
</gene>
<feature type="chain" id="PRO_5007886401" evidence="1">
    <location>
        <begin position="25"/>
        <end position="280"/>
    </location>
</feature>
<dbReference type="RefSeq" id="XP_018738001.1">
    <property type="nucleotide sequence ID" value="XM_018880154.1"/>
</dbReference>
<feature type="signal peptide" evidence="1">
    <location>
        <begin position="1"/>
        <end position="24"/>
    </location>
</feature>
<evidence type="ECO:0000256" key="1">
    <source>
        <dbReference type="SAM" id="SignalP"/>
    </source>
</evidence>
<dbReference type="OrthoDB" id="4024574at2759"/>
<keyword evidence="1" id="KW-0732">Signal</keyword>
<name>A0A167FNY4_9ASCO</name>
<dbReference type="KEGG" id="slb:AWJ20_3152"/>
<dbReference type="AlphaFoldDB" id="A0A167FNY4"/>
<dbReference type="GeneID" id="30035143"/>
<proteinExistence type="predicted"/>
<evidence type="ECO:0000313" key="3">
    <source>
        <dbReference type="Proteomes" id="UP000189580"/>
    </source>
</evidence>
<accession>A0A167FNY4</accession>
<dbReference type="Proteomes" id="UP000189580">
    <property type="component" value="Chromosome b"/>
</dbReference>